<dbReference type="Pfam" id="PF18918">
    <property type="entry name" value="DUF5669"/>
    <property type="match status" value="1"/>
</dbReference>
<protein>
    <submittedName>
        <fullName evidence="1">TIGR02647 family protein</fullName>
    </submittedName>
</protein>
<dbReference type="EMBL" id="SACS01000003">
    <property type="protein sequence ID" value="RVU40779.1"/>
    <property type="molecule type" value="Genomic_DNA"/>
</dbReference>
<dbReference type="OrthoDB" id="5600572at2"/>
<evidence type="ECO:0000313" key="2">
    <source>
        <dbReference type="Proteomes" id="UP000283077"/>
    </source>
</evidence>
<keyword evidence="2" id="KW-1185">Reference proteome</keyword>
<sequence>MPVNAELNAEIRILNLFNLDTSLEGIKAHKSADPESLAAVARLYKKGLVTHEDGGYLTDLGRHCAEHVQTALRILSAGE</sequence>
<accession>A0A437R1U9</accession>
<dbReference type="InterPro" id="IPR013468">
    <property type="entry name" value="CHP02647"/>
</dbReference>
<dbReference type="RefSeq" id="WP_068063138.1">
    <property type="nucleotide sequence ID" value="NZ_SACS01000003.1"/>
</dbReference>
<name>A0A437R1U9_9GAMM</name>
<proteinExistence type="predicted"/>
<comment type="caution">
    <text evidence="1">The sequence shown here is derived from an EMBL/GenBank/DDBJ whole genome shotgun (WGS) entry which is preliminary data.</text>
</comment>
<dbReference type="NCBIfam" id="TIGR02647">
    <property type="entry name" value="DNA"/>
    <property type="match status" value="1"/>
</dbReference>
<organism evidence="1 2">
    <name type="scientific">Rheinheimera riviphila</name>
    <dbReference type="NCBI Taxonomy" id="1834037"/>
    <lineage>
        <taxon>Bacteria</taxon>
        <taxon>Pseudomonadati</taxon>
        <taxon>Pseudomonadota</taxon>
        <taxon>Gammaproteobacteria</taxon>
        <taxon>Chromatiales</taxon>
        <taxon>Chromatiaceae</taxon>
        <taxon>Rheinheimera</taxon>
    </lineage>
</organism>
<reference evidence="1 2" key="1">
    <citation type="submission" date="2019-01" db="EMBL/GenBank/DDBJ databases">
        <authorList>
            <person name="Chen W.-M."/>
        </authorList>
    </citation>
    <scope>NUCLEOTIDE SEQUENCE [LARGE SCALE GENOMIC DNA]</scope>
    <source>
        <strain evidence="1 2">KYPC3</strain>
    </source>
</reference>
<dbReference type="Proteomes" id="UP000283077">
    <property type="component" value="Unassembled WGS sequence"/>
</dbReference>
<evidence type="ECO:0000313" key="1">
    <source>
        <dbReference type="EMBL" id="RVU40779.1"/>
    </source>
</evidence>
<gene>
    <name evidence="1" type="ORF">EOE67_04160</name>
</gene>
<dbReference type="AlphaFoldDB" id="A0A437R1U9"/>